<comment type="caution">
    <text evidence="1">The sequence shown here is derived from an EMBL/GenBank/DDBJ whole genome shotgun (WGS) entry which is preliminary data.</text>
</comment>
<dbReference type="Pfam" id="PF14105">
    <property type="entry name" value="DUF4278"/>
    <property type="match status" value="1"/>
</dbReference>
<proteinExistence type="predicted"/>
<reference evidence="1" key="1">
    <citation type="submission" date="2019-11" db="EMBL/GenBank/DDBJ databases">
        <title>Genomic insights into an expanded diversity of filamentous marine cyanobacteria reveals the extraordinary biosynthetic potential of Moorea and Okeania.</title>
        <authorList>
            <person name="Ferreira Leao T."/>
            <person name="Wang M."/>
            <person name="Moss N."/>
            <person name="Da Silva R."/>
            <person name="Sanders J."/>
            <person name="Nurk S."/>
            <person name="Gurevich A."/>
            <person name="Humphrey G."/>
            <person name="Reher R."/>
            <person name="Zhu Q."/>
            <person name="Belda-Ferre P."/>
            <person name="Glukhov E."/>
            <person name="Rex R."/>
            <person name="Dorrestein P.C."/>
            <person name="Knight R."/>
            <person name="Pevzner P."/>
            <person name="Gerwick W.H."/>
            <person name="Gerwick L."/>
        </authorList>
    </citation>
    <scope>NUCLEOTIDE SEQUENCE</scope>
    <source>
        <strain evidence="1">SIO1C4</strain>
    </source>
</reference>
<dbReference type="AlphaFoldDB" id="A0A6B3NDG7"/>
<dbReference type="EMBL" id="JAAHFQ010000404">
    <property type="protein sequence ID" value="NER29643.1"/>
    <property type="molecule type" value="Genomic_DNA"/>
</dbReference>
<name>A0A6B3NDG7_9CYAN</name>
<protein>
    <submittedName>
        <fullName evidence="1">DUF4278 domain-containing protein</fullName>
    </submittedName>
</protein>
<gene>
    <name evidence="1" type="ORF">F6J89_19000</name>
</gene>
<sequence>MKLNYRGVSYEPRNSQQQLELLKILPEPSRRIELKYRGVSYNRHHLYLARKLEFDKTPELQPVML</sequence>
<evidence type="ECO:0000313" key="1">
    <source>
        <dbReference type="EMBL" id="NER29643.1"/>
    </source>
</evidence>
<dbReference type="InterPro" id="IPR025458">
    <property type="entry name" value="DUF4278"/>
</dbReference>
<organism evidence="1">
    <name type="scientific">Symploca sp. SIO1C4</name>
    <dbReference type="NCBI Taxonomy" id="2607765"/>
    <lineage>
        <taxon>Bacteria</taxon>
        <taxon>Bacillati</taxon>
        <taxon>Cyanobacteriota</taxon>
        <taxon>Cyanophyceae</taxon>
        <taxon>Coleofasciculales</taxon>
        <taxon>Coleofasciculaceae</taxon>
        <taxon>Symploca</taxon>
    </lineage>
</organism>
<accession>A0A6B3NDG7</accession>